<feature type="region of interest" description="Disordered" evidence="1">
    <location>
        <begin position="1"/>
        <end position="20"/>
    </location>
</feature>
<name>A0ABS7F258_9PROT</name>
<evidence type="ECO:0000256" key="1">
    <source>
        <dbReference type="SAM" id="MobiDB-lite"/>
    </source>
</evidence>
<organism evidence="2 3">
    <name type="scientific">Caldovatus aquaticus</name>
    <dbReference type="NCBI Taxonomy" id="2865671"/>
    <lineage>
        <taxon>Bacteria</taxon>
        <taxon>Pseudomonadati</taxon>
        <taxon>Pseudomonadota</taxon>
        <taxon>Alphaproteobacteria</taxon>
        <taxon>Acetobacterales</taxon>
        <taxon>Roseomonadaceae</taxon>
        <taxon>Caldovatus</taxon>
    </lineage>
</organism>
<comment type="caution">
    <text evidence="2">The sequence shown here is derived from an EMBL/GenBank/DDBJ whole genome shotgun (WGS) entry which is preliminary data.</text>
</comment>
<sequence length="228" mass="23852">MAAQDRGSSPTEGAPGAAGPPCDAAAAGCDAVEVSLDLARLISAFGPDLLLQVPRRIRGARNTLTGRALISLHAARAPGFLAELPTADLLRHIAFRVEGAREQAFLDAVRGIVRAVLLEPQGGAATPPRRGRSRRRPEPARRTPAPESPRPARPGGEGARASRGRPEAAGTGSARPPPARASSAGAAAPRAARSASGSRTAGNRREREFGRQAPRRSRRRKRRRCSGS</sequence>
<accession>A0ABS7F258</accession>
<keyword evidence="3" id="KW-1185">Reference proteome</keyword>
<feature type="region of interest" description="Disordered" evidence="1">
    <location>
        <begin position="122"/>
        <end position="228"/>
    </location>
</feature>
<feature type="compositionally biased region" description="Low complexity" evidence="1">
    <location>
        <begin position="167"/>
        <end position="201"/>
    </location>
</feature>
<reference evidence="2 3" key="1">
    <citation type="submission" date="2021-08" db="EMBL/GenBank/DDBJ databases">
        <title>Caldovatus sediminis gen. nov., sp. nov., a moderately thermophilic bacterium isolated from a hot spring.</title>
        <authorList>
            <person name="Hu C.-J."/>
            <person name="Li W.-J."/>
            <person name="Xian W.-D."/>
        </authorList>
    </citation>
    <scope>NUCLEOTIDE SEQUENCE [LARGE SCALE GENOMIC DNA]</scope>
    <source>
        <strain evidence="2 3">SYSU G05006</strain>
    </source>
</reference>
<feature type="non-terminal residue" evidence="2">
    <location>
        <position position="228"/>
    </location>
</feature>
<protein>
    <submittedName>
        <fullName evidence="2">Uncharacterized protein</fullName>
    </submittedName>
</protein>
<evidence type="ECO:0000313" key="3">
    <source>
        <dbReference type="Proteomes" id="UP001519924"/>
    </source>
</evidence>
<dbReference type="EMBL" id="JAHZUY010000018">
    <property type="protein sequence ID" value="MBW8269588.1"/>
    <property type="molecule type" value="Genomic_DNA"/>
</dbReference>
<proteinExistence type="predicted"/>
<evidence type="ECO:0000313" key="2">
    <source>
        <dbReference type="EMBL" id="MBW8269588.1"/>
    </source>
</evidence>
<feature type="compositionally biased region" description="Basic residues" evidence="1">
    <location>
        <begin position="213"/>
        <end position="228"/>
    </location>
</feature>
<gene>
    <name evidence="2" type="ORF">K1J50_08820</name>
</gene>
<feature type="compositionally biased region" description="Polar residues" evidence="1">
    <location>
        <begin position="1"/>
        <end position="11"/>
    </location>
</feature>
<dbReference type="Proteomes" id="UP001519924">
    <property type="component" value="Unassembled WGS sequence"/>
</dbReference>